<evidence type="ECO:0000313" key="2">
    <source>
        <dbReference type="Proteomes" id="UP001055712"/>
    </source>
</evidence>
<proteinExistence type="predicted"/>
<dbReference type="EMBL" id="SIDB01000010">
    <property type="protein sequence ID" value="KAI3427318.1"/>
    <property type="molecule type" value="Genomic_DNA"/>
</dbReference>
<name>A0A9D4TJS0_CHLVU</name>
<reference evidence="1" key="2">
    <citation type="submission" date="2020-11" db="EMBL/GenBank/DDBJ databases">
        <authorList>
            <person name="Cecchin M."/>
            <person name="Marcolungo L."/>
            <person name="Rossato M."/>
            <person name="Girolomoni L."/>
            <person name="Cosentino E."/>
            <person name="Cuine S."/>
            <person name="Li-Beisson Y."/>
            <person name="Delledonne M."/>
            <person name="Ballottari M."/>
        </authorList>
    </citation>
    <scope>NUCLEOTIDE SEQUENCE</scope>
    <source>
        <strain evidence="1">211/11P</strain>
        <tissue evidence="1">Whole cell</tissue>
    </source>
</reference>
<evidence type="ECO:0000313" key="1">
    <source>
        <dbReference type="EMBL" id="KAI3427318.1"/>
    </source>
</evidence>
<dbReference type="Proteomes" id="UP001055712">
    <property type="component" value="Unassembled WGS sequence"/>
</dbReference>
<accession>A0A9D4TJS0</accession>
<keyword evidence="2" id="KW-1185">Reference proteome</keyword>
<comment type="caution">
    <text evidence="1">The sequence shown here is derived from an EMBL/GenBank/DDBJ whole genome shotgun (WGS) entry which is preliminary data.</text>
</comment>
<sequence length="67" mass="7396">MIYSPTTLAGRLLYLEQLDLLPLLVADKLAAKREWREEQGLSVSKKAAGEAVFISVRDVASFSTSKI</sequence>
<organism evidence="1 2">
    <name type="scientific">Chlorella vulgaris</name>
    <name type="common">Green alga</name>
    <dbReference type="NCBI Taxonomy" id="3077"/>
    <lineage>
        <taxon>Eukaryota</taxon>
        <taxon>Viridiplantae</taxon>
        <taxon>Chlorophyta</taxon>
        <taxon>core chlorophytes</taxon>
        <taxon>Trebouxiophyceae</taxon>
        <taxon>Chlorellales</taxon>
        <taxon>Chlorellaceae</taxon>
        <taxon>Chlorella clade</taxon>
        <taxon>Chlorella</taxon>
    </lineage>
</organism>
<dbReference type="AlphaFoldDB" id="A0A9D4TJS0"/>
<reference evidence="1" key="1">
    <citation type="journal article" date="2019" name="Plant J.">
        <title>Chlorella vulgaris genome assembly and annotation reveals the molecular basis for metabolic acclimation to high light conditions.</title>
        <authorList>
            <person name="Cecchin M."/>
            <person name="Marcolungo L."/>
            <person name="Rossato M."/>
            <person name="Girolomoni L."/>
            <person name="Cosentino E."/>
            <person name="Cuine S."/>
            <person name="Li-Beisson Y."/>
            <person name="Delledonne M."/>
            <person name="Ballottari M."/>
        </authorList>
    </citation>
    <scope>NUCLEOTIDE SEQUENCE</scope>
    <source>
        <strain evidence="1">211/11P</strain>
    </source>
</reference>
<protein>
    <submittedName>
        <fullName evidence="1">Uncharacterized protein</fullName>
    </submittedName>
</protein>
<gene>
    <name evidence="1" type="ORF">D9Q98_010235</name>
</gene>